<evidence type="ECO:0000256" key="1">
    <source>
        <dbReference type="ARBA" id="ARBA00022603"/>
    </source>
</evidence>
<dbReference type="SUPFAM" id="SSF53335">
    <property type="entry name" value="S-adenosyl-L-methionine-dependent methyltransferases"/>
    <property type="match status" value="1"/>
</dbReference>
<evidence type="ECO:0000259" key="3">
    <source>
        <dbReference type="Pfam" id="PF08241"/>
    </source>
</evidence>
<feature type="domain" description="Methyltransferase type 11" evidence="3">
    <location>
        <begin position="49"/>
        <end position="142"/>
    </location>
</feature>
<dbReference type="Proteomes" id="UP000230447">
    <property type="component" value="Unassembled WGS sequence"/>
</dbReference>
<dbReference type="InterPro" id="IPR051422">
    <property type="entry name" value="AlkB_tRNA_MeTrf/Diox"/>
</dbReference>
<comment type="caution">
    <text evidence="4">The sequence shown here is derived from an EMBL/GenBank/DDBJ whole genome shotgun (WGS) entry which is preliminary data.</text>
</comment>
<organism evidence="4 5">
    <name type="scientific">bacterium (Candidatus Gribaldobacteria) CG23_combo_of_CG06-09_8_20_14_all_37_87_8</name>
    <dbReference type="NCBI Taxonomy" id="2014278"/>
    <lineage>
        <taxon>Bacteria</taxon>
        <taxon>Candidatus Gribaldobacteria</taxon>
    </lineage>
</organism>
<protein>
    <recommendedName>
        <fullName evidence="3">Methyltransferase type 11 domain-containing protein</fullName>
    </recommendedName>
</protein>
<reference evidence="4 5" key="1">
    <citation type="submission" date="2017-09" db="EMBL/GenBank/DDBJ databases">
        <title>Depth-based differentiation of microbial function through sediment-hosted aquifers and enrichment of novel symbionts in the deep terrestrial subsurface.</title>
        <authorList>
            <person name="Probst A.J."/>
            <person name="Ladd B."/>
            <person name="Jarett J.K."/>
            <person name="Geller-Mcgrath D.E."/>
            <person name="Sieber C.M."/>
            <person name="Emerson J.B."/>
            <person name="Anantharaman K."/>
            <person name="Thomas B.C."/>
            <person name="Malmstrom R."/>
            <person name="Stieglmeier M."/>
            <person name="Klingl A."/>
            <person name="Woyke T."/>
            <person name="Ryan C.M."/>
            <person name="Banfield J.F."/>
        </authorList>
    </citation>
    <scope>NUCLEOTIDE SEQUENCE [LARGE SCALE GENOMIC DNA]</scope>
    <source>
        <strain evidence="4">CG23_combo_of_CG06-09_8_20_14_all_37_87_8</strain>
    </source>
</reference>
<dbReference type="InterPro" id="IPR013216">
    <property type="entry name" value="Methyltransf_11"/>
</dbReference>
<dbReference type="GO" id="GO:0006400">
    <property type="term" value="P:tRNA modification"/>
    <property type="evidence" value="ECO:0007669"/>
    <property type="project" value="UniProtKB-ARBA"/>
</dbReference>
<keyword evidence="2" id="KW-0808">Transferase</keyword>
<dbReference type="GO" id="GO:0032259">
    <property type="term" value="P:methylation"/>
    <property type="evidence" value="ECO:0007669"/>
    <property type="project" value="UniProtKB-KW"/>
</dbReference>
<evidence type="ECO:0000256" key="2">
    <source>
        <dbReference type="ARBA" id="ARBA00022679"/>
    </source>
</evidence>
<dbReference type="PANTHER" id="PTHR13069">
    <property type="entry name" value="ALKYLATED DNA REPAIR PROTEIN ALKB HOMOLOG 8"/>
    <property type="match status" value="1"/>
</dbReference>
<dbReference type="Pfam" id="PF08241">
    <property type="entry name" value="Methyltransf_11"/>
    <property type="match status" value="1"/>
</dbReference>
<dbReference type="CDD" id="cd02440">
    <property type="entry name" value="AdoMet_MTases"/>
    <property type="match status" value="1"/>
</dbReference>
<name>A0A2G9ZE39_9BACT</name>
<dbReference type="InterPro" id="IPR029063">
    <property type="entry name" value="SAM-dependent_MTases_sf"/>
</dbReference>
<keyword evidence="1" id="KW-0489">Methyltransferase</keyword>
<dbReference type="PANTHER" id="PTHR13069:SF21">
    <property type="entry name" value="ALKYLATED DNA REPAIR PROTEIN ALKB HOMOLOG 8"/>
    <property type="match status" value="1"/>
</dbReference>
<dbReference type="AlphaFoldDB" id="A0A2G9ZE39"/>
<gene>
    <name evidence="4" type="ORF">COX24_03520</name>
</gene>
<evidence type="ECO:0000313" key="4">
    <source>
        <dbReference type="EMBL" id="PIP31449.1"/>
    </source>
</evidence>
<evidence type="ECO:0000313" key="5">
    <source>
        <dbReference type="Proteomes" id="UP000230447"/>
    </source>
</evidence>
<dbReference type="GO" id="GO:0008175">
    <property type="term" value="F:tRNA methyltransferase activity"/>
    <property type="evidence" value="ECO:0007669"/>
    <property type="project" value="UniProtKB-ARBA"/>
</dbReference>
<dbReference type="EMBL" id="PCSB01000073">
    <property type="protein sequence ID" value="PIP31449.1"/>
    <property type="molecule type" value="Genomic_DNA"/>
</dbReference>
<dbReference type="GO" id="GO:0008757">
    <property type="term" value="F:S-adenosylmethionine-dependent methyltransferase activity"/>
    <property type="evidence" value="ECO:0007669"/>
    <property type="project" value="InterPro"/>
</dbReference>
<sequence length="234" mass="27039">MKQALAEKLLKQTRETYNTIAYNFSNTRNQIWQDLLPLLDYSRKGDKVLDLGCGNGRLFAALKGKQVEYTGCDNSKELIKIAKQKYPELNFKLTDGLVLPFKDKTFDLIYCIAVLHHIPSKALRISFLKEAKRVLHPNGLLIATVWKLSLKARKEAFLWFFQRVLGKTPLDLNDCFVSWQNKQQRYVHNFSKRELKTLFKGAGFKVKEVKVLAKEKGKNGKQNYNLSIIALKEK</sequence>
<accession>A0A2G9ZE39</accession>
<proteinExistence type="predicted"/>
<dbReference type="Gene3D" id="3.40.50.150">
    <property type="entry name" value="Vaccinia Virus protein VP39"/>
    <property type="match status" value="1"/>
</dbReference>